<accession>A0A2K3NJ06</accession>
<name>A0A2K3NJ06_TRIPR</name>
<proteinExistence type="predicted"/>
<dbReference type="EMBL" id="ASHM01022097">
    <property type="protein sequence ID" value="PNY03007.1"/>
    <property type="molecule type" value="Genomic_DNA"/>
</dbReference>
<dbReference type="PANTHER" id="PTHR47718">
    <property type="entry name" value="OS01G0519700 PROTEIN"/>
    <property type="match status" value="1"/>
</dbReference>
<dbReference type="GO" id="GO:0043565">
    <property type="term" value="F:sequence-specific DNA binding"/>
    <property type="evidence" value="ECO:0007669"/>
    <property type="project" value="InterPro"/>
</dbReference>
<dbReference type="PROSITE" id="PS50811">
    <property type="entry name" value="WRKY"/>
    <property type="match status" value="1"/>
</dbReference>
<dbReference type="Pfam" id="PF03101">
    <property type="entry name" value="FAR1"/>
    <property type="match status" value="1"/>
</dbReference>
<feature type="domain" description="WRKY" evidence="1">
    <location>
        <begin position="83"/>
        <end position="136"/>
    </location>
</feature>
<evidence type="ECO:0000313" key="3">
    <source>
        <dbReference type="Proteomes" id="UP000236291"/>
    </source>
</evidence>
<protein>
    <submittedName>
        <fullName evidence="2">Protein FAR1-related sequence 5-like</fullName>
    </submittedName>
</protein>
<dbReference type="STRING" id="57577.A0A2K3NJ06"/>
<dbReference type="AlphaFoldDB" id="A0A2K3NJ06"/>
<organism evidence="2 3">
    <name type="scientific">Trifolium pratense</name>
    <name type="common">Red clover</name>
    <dbReference type="NCBI Taxonomy" id="57577"/>
    <lineage>
        <taxon>Eukaryota</taxon>
        <taxon>Viridiplantae</taxon>
        <taxon>Streptophyta</taxon>
        <taxon>Embryophyta</taxon>
        <taxon>Tracheophyta</taxon>
        <taxon>Spermatophyta</taxon>
        <taxon>Magnoliopsida</taxon>
        <taxon>eudicotyledons</taxon>
        <taxon>Gunneridae</taxon>
        <taxon>Pentapetalae</taxon>
        <taxon>rosids</taxon>
        <taxon>fabids</taxon>
        <taxon>Fabales</taxon>
        <taxon>Fabaceae</taxon>
        <taxon>Papilionoideae</taxon>
        <taxon>50 kb inversion clade</taxon>
        <taxon>NPAAA clade</taxon>
        <taxon>Hologalegina</taxon>
        <taxon>IRL clade</taxon>
        <taxon>Trifolieae</taxon>
        <taxon>Trifolium</taxon>
    </lineage>
</organism>
<evidence type="ECO:0000313" key="2">
    <source>
        <dbReference type="EMBL" id="PNY03007.1"/>
    </source>
</evidence>
<gene>
    <name evidence="2" type="ORF">L195_g026329</name>
</gene>
<evidence type="ECO:0000259" key="1">
    <source>
        <dbReference type="PROSITE" id="PS50811"/>
    </source>
</evidence>
<dbReference type="PANTHER" id="PTHR47718:SF2">
    <property type="entry name" value="PROTEIN FAR1-RELATED SEQUENCE 5-LIKE"/>
    <property type="match status" value="1"/>
</dbReference>
<dbReference type="Proteomes" id="UP000236291">
    <property type="component" value="Unassembled WGS sequence"/>
</dbReference>
<dbReference type="GO" id="GO:0003700">
    <property type="term" value="F:DNA-binding transcription factor activity"/>
    <property type="evidence" value="ECO:0007669"/>
    <property type="project" value="InterPro"/>
</dbReference>
<comment type="caution">
    <text evidence="2">The sequence shown here is derived from an EMBL/GenBank/DDBJ whole genome shotgun (WGS) entry which is preliminary data.</text>
</comment>
<reference evidence="2 3" key="2">
    <citation type="journal article" date="2017" name="Front. Plant Sci.">
        <title>Gene Classification and Mining of Molecular Markers Useful in Red Clover (Trifolium pratense) Breeding.</title>
        <authorList>
            <person name="Istvanek J."/>
            <person name="Dluhosova J."/>
            <person name="Dluhos P."/>
            <person name="Patkova L."/>
            <person name="Nedelnik J."/>
            <person name="Repkova J."/>
        </authorList>
    </citation>
    <scope>NUCLEOTIDE SEQUENCE [LARGE SCALE GENOMIC DNA]</scope>
    <source>
        <strain evidence="3">cv. Tatra</strain>
        <tissue evidence="2">Young leaves</tissue>
    </source>
</reference>
<dbReference type="InterPro" id="IPR004330">
    <property type="entry name" value="FAR1_DNA_bnd_dom"/>
</dbReference>
<sequence length="267" mass="30720">MSNPHHPVAAVVMSQPNVAATVMGEESIANSEPHLAMKFEYEASAYDFYNEYSKRIGFGIRREYANKSKVDGVLTSRRFTCFKEGTRIVDKRRHPTTDPRAETRTGCPARMVISLDRKIGKYKVVDFIAQHNHPLQPPEHVHMIRSHRRISEAQASQIVLGDESGLRPKDLHEYISKQAGGIETVGFTREDLKNYLKTKRKQSLKYGEVGALMMHFKQESENPSFFYDFQMDMDEEITNIFWADAQMINDYGYFGDVITFDTTYKTN</sequence>
<reference evidence="2 3" key="1">
    <citation type="journal article" date="2014" name="Am. J. Bot.">
        <title>Genome assembly and annotation for red clover (Trifolium pratense; Fabaceae).</title>
        <authorList>
            <person name="Istvanek J."/>
            <person name="Jaros M."/>
            <person name="Krenek A."/>
            <person name="Repkova J."/>
        </authorList>
    </citation>
    <scope>NUCLEOTIDE SEQUENCE [LARGE SCALE GENOMIC DNA]</scope>
    <source>
        <strain evidence="3">cv. Tatra</strain>
        <tissue evidence="2">Young leaves</tissue>
    </source>
</reference>
<dbReference type="InterPro" id="IPR003657">
    <property type="entry name" value="WRKY_dom"/>
</dbReference>